<protein>
    <submittedName>
        <fullName evidence="2">Alpha/beta fold hydrolase</fullName>
    </submittedName>
</protein>
<dbReference type="GO" id="GO:0004806">
    <property type="term" value="F:triacylglycerol lipase activity"/>
    <property type="evidence" value="ECO:0007669"/>
    <property type="project" value="TreeGrafter"/>
</dbReference>
<name>A0A941CX00_9CAUL</name>
<gene>
    <name evidence="2" type="ORF">JKL49_02515</name>
</gene>
<dbReference type="AlphaFoldDB" id="A0A941CX00"/>
<accession>A0A941CX00</accession>
<reference evidence="2" key="1">
    <citation type="submission" date="2021-04" db="EMBL/GenBank/DDBJ databases">
        <title>Draft genome assembly of strain Phenylobacterium sp. 20VBR1 using MiniION and Illumina platforms.</title>
        <authorList>
            <person name="Thomas F.A."/>
            <person name="Krishnan K.P."/>
            <person name="Sinha R.K."/>
        </authorList>
    </citation>
    <scope>NUCLEOTIDE SEQUENCE</scope>
    <source>
        <strain evidence="2">20VBR1</strain>
    </source>
</reference>
<organism evidence="2 3">
    <name type="scientific">Phenylobacterium glaciei</name>
    <dbReference type="NCBI Taxonomy" id="2803784"/>
    <lineage>
        <taxon>Bacteria</taxon>
        <taxon>Pseudomonadati</taxon>
        <taxon>Pseudomonadota</taxon>
        <taxon>Alphaproteobacteria</taxon>
        <taxon>Caulobacterales</taxon>
        <taxon>Caulobacteraceae</taxon>
        <taxon>Phenylobacterium</taxon>
    </lineage>
</organism>
<dbReference type="InterPro" id="IPR050471">
    <property type="entry name" value="AB_hydrolase"/>
</dbReference>
<keyword evidence="3" id="KW-1185">Reference proteome</keyword>
<dbReference type="SUPFAM" id="SSF53474">
    <property type="entry name" value="alpha/beta-Hydrolases"/>
    <property type="match status" value="1"/>
</dbReference>
<keyword evidence="2" id="KW-0378">Hydrolase</keyword>
<proteinExistence type="predicted"/>
<dbReference type="GO" id="GO:0046503">
    <property type="term" value="P:glycerolipid catabolic process"/>
    <property type="evidence" value="ECO:0007669"/>
    <property type="project" value="TreeGrafter"/>
</dbReference>
<dbReference type="EMBL" id="JAGSGD010000001">
    <property type="protein sequence ID" value="MBR7618250.1"/>
    <property type="molecule type" value="Genomic_DNA"/>
</dbReference>
<evidence type="ECO:0000259" key="1">
    <source>
        <dbReference type="Pfam" id="PF00561"/>
    </source>
</evidence>
<dbReference type="RefSeq" id="WP_215338130.1">
    <property type="nucleotide sequence ID" value="NZ_JAGSGD010000001.1"/>
</dbReference>
<evidence type="ECO:0000313" key="2">
    <source>
        <dbReference type="EMBL" id="MBR7618250.1"/>
    </source>
</evidence>
<dbReference type="Gene3D" id="3.40.50.1820">
    <property type="entry name" value="alpha/beta hydrolase"/>
    <property type="match status" value="1"/>
</dbReference>
<dbReference type="PRINTS" id="PR00111">
    <property type="entry name" value="ABHYDROLASE"/>
</dbReference>
<feature type="domain" description="AB hydrolase-1" evidence="1">
    <location>
        <begin position="20"/>
        <end position="251"/>
    </location>
</feature>
<dbReference type="PANTHER" id="PTHR43433:SF5">
    <property type="entry name" value="AB HYDROLASE-1 DOMAIN-CONTAINING PROTEIN"/>
    <property type="match status" value="1"/>
</dbReference>
<evidence type="ECO:0000313" key="3">
    <source>
        <dbReference type="Proteomes" id="UP000622580"/>
    </source>
</evidence>
<sequence length="268" mass="29054">MPTAKANGINLYYEQAGSGPPLLFISGTGGDLRNKPNQFDGPFPKAFDMVSYDQRGLGRSAKPDTAYTMADYADDASALMGELGIEKAHVIGVSFGGMVAQELVLRHPHRVDRLVLACTSPGGAGGASFAFHEIGHLQGEARAKHLTPISDTRRDDAWATANPDTYKQIIAMSSADPYADEPGHEMGARRQLEARAHHDTWDRLKQIEAPTLIAAGRYDGIALPQAQENLASRIKGSTLRFFEGGHLFMIQDRTATATMIKFLNGEEV</sequence>
<dbReference type="Proteomes" id="UP000622580">
    <property type="component" value="Unassembled WGS sequence"/>
</dbReference>
<comment type="caution">
    <text evidence="2">The sequence shown here is derived from an EMBL/GenBank/DDBJ whole genome shotgun (WGS) entry which is preliminary data.</text>
</comment>
<dbReference type="InterPro" id="IPR029058">
    <property type="entry name" value="AB_hydrolase_fold"/>
</dbReference>
<dbReference type="InterPro" id="IPR000073">
    <property type="entry name" value="AB_hydrolase_1"/>
</dbReference>
<dbReference type="Pfam" id="PF00561">
    <property type="entry name" value="Abhydrolase_1"/>
    <property type="match status" value="1"/>
</dbReference>
<dbReference type="PANTHER" id="PTHR43433">
    <property type="entry name" value="HYDROLASE, ALPHA/BETA FOLD FAMILY PROTEIN"/>
    <property type="match status" value="1"/>
</dbReference>